<dbReference type="Gene3D" id="3.40.50.12650">
    <property type="match status" value="1"/>
</dbReference>
<feature type="region of interest" description="Disordered" evidence="6">
    <location>
        <begin position="1"/>
        <end position="87"/>
    </location>
</feature>
<dbReference type="GO" id="GO:0003684">
    <property type="term" value="F:damaged DNA binding"/>
    <property type="evidence" value="ECO:0007669"/>
    <property type="project" value="TreeGrafter"/>
</dbReference>
<dbReference type="Proteomes" id="UP000178129">
    <property type="component" value="Unassembled WGS sequence"/>
</dbReference>
<evidence type="ECO:0000313" key="8">
    <source>
        <dbReference type="EMBL" id="CZS88980.1"/>
    </source>
</evidence>
<feature type="compositionally biased region" description="Basic and acidic residues" evidence="6">
    <location>
        <begin position="339"/>
        <end position="352"/>
    </location>
</feature>
<sequence>MFRNPRENISIDPTTTNPLAPSTGRPPTPPNTTRSPHPPTTTTTMSHRSSTKPLTPRASSKSNAPTSGKQSTSTKKAFSTKPAGKPNASILNFFKKVDGPVQDDSIFLAHGSKIANLKSLARDLSPPELSDDDKDVHVEDLYGDGEERFNESGVAVKKRKVSGDGMMSVMGNDGDLVDKSGKGGLGGKNGCTPPPPEIAAGSRPKRMKRNGPFLSDSESDEDENENEAVQLKAVKAEEEELEAMVLDQSDSMNEVVEPDTIDQKQIHENKPVVPSVQAVVPVKKVAKGRKKVDVTKAQAKWEALQPNTPPSDYKEASEGSVYGDSQAPKKKKKKKKAPRATEKTVIKREAFKNPKQVSAIEEAPSVPSFKKETTSVDEWEKFEDFEEFPGEDYEFGNGEEAVERRWMAEQAKLDERDQDEDDYFGGFEEMDSEPQEEAMTASCPICEASLAGLNPDDATKHVNGCLDGNPIPLPVMTPAPIKVEPTNLKTEPTESKFFPPGATRFARKAAIPRPGQANPFEMGATAAAPSSAFSKLMSGHAEDAAWANAAASEHKSRGKPAYERTCPFYKIMPGFFICVDAFRYGAVQGCNAYFLSHFHSDHYIGLSSTWSHGPIYCSKVTANLVKQQLRVDPKYVVPLDFEEIFEVPGTQGVAITMIPANHCPGSSLFLFEKVIGKGKDPKVQRILHCGDFRACPAHLAHPLLMPDIVDSITGKTKQQKIDVCYLDTTYLNPKYSFPSQEEVIKACADMCVSLKKERAEETDAWEVVKRERAGTGMTKFVQNATIKSEDNSIAMSIAPTKDAKSRGRLLVVCGTYSIGKERICMGIARALDCKIWAPPGKMKICAALEDEELSSRLTSDPREAQIHMQMLMEIRPETLQDYLNGYKPHFSRIVGFRPSGWNYRPPISRFTASPSISTILHSPSWRSSFSMAELTPQRGSTREASCFGVPYSEHSSFRELTMFVCALRIEKVVPTVNVGSAPGRAKMKAWIERWMAERRKAGVIKLGEGGEGKGEVRW</sequence>
<reference evidence="9" key="1">
    <citation type="submission" date="2016-03" db="EMBL/GenBank/DDBJ databases">
        <authorList>
            <person name="Ploux O."/>
        </authorList>
    </citation>
    <scope>NUCLEOTIDE SEQUENCE [LARGE SCALE GENOMIC DNA]</scope>
    <source>
        <strain evidence="9">UK7</strain>
    </source>
</reference>
<evidence type="ECO:0000256" key="6">
    <source>
        <dbReference type="SAM" id="MobiDB-lite"/>
    </source>
</evidence>
<keyword evidence="4" id="KW-0234">DNA repair</keyword>
<dbReference type="GO" id="GO:0035312">
    <property type="term" value="F:5'-3' DNA exonuclease activity"/>
    <property type="evidence" value="ECO:0007669"/>
    <property type="project" value="TreeGrafter"/>
</dbReference>
<dbReference type="SUPFAM" id="SSF56281">
    <property type="entry name" value="Metallo-hydrolase/oxidoreductase"/>
    <property type="match status" value="1"/>
</dbReference>
<dbReference type="EMBL" id="FJUW01000002">
    <property type="protein sequence ID" value="CZS88980.1"/>
    <property type="molecule type" value="Genomic_DNA"/>
</dbReference>
<dbReference type="InterPro" id="IPR011084">
    <property type="entry name" value="DRMBL"/>
</dbReference>
<feature type="compositionally biased region" description="Polar residues" evidence="6">
    <location>
        <begin position="57"/>
        <end position="77"/>
    </location>
</feature>
<evidence type="ECO:0000256" key="2">
    <source>
        <dbReference type="ARBA" id="ARBA00010304"/>
    </source>
</evidence>
<dbReference type="GO" id="GO:0006303">
    <property type="term" value="P:double-strand break repair via nonhomologous end joining"/>
    <property type="evidence" value="ECO:0007669"/>
    <property type="project" value="TreeGrafter"/>
</dbReference>
<feature type="compositionally biased region" description="Basic residues" evidence="6">
    <location>
        <begin position="328"/>
        <end position="338"/>
    </location>
</feature>
<dbReference type="GO" id="GO:0036297">
    <property type="term" value="P:interstrand cross-link repair"/>
    <property type="evidence" value="ECO:0007669"/>
    <property type="project" value="TreeGrafter"/>
</dbReference>
<dbReference type="PANTHER" id="PTHR23240:SF6">
    <property type="entry name" value="DNA CROSS-LINK REPAIR 1A PROTEIN"/>
    <property type="match status" value="1"/>
</dbReference>
<organism evidence="8 9">
    <name type="scientific">Rhynchosporium graminicola</name>
    <dbReference type="NCBI Taxonomy" id="2792576"/>
    <lineage>
        <taxon>Eukaryota</taxon>
        <taxon>Fungi</taxon>
        <taxon>Dikarya</taxon>
        <taxon>Ascomycota</taxon>
        <taxon>Pezizomycotina</taxon>
        <taxon>Leotiomycetes</taxon>
        <taxon>Helotiales</taxon>
        <taxon>Ploettnerulaceae</taxon>
        <taxon>Rhynchosporium</taxon>
    </lineage>
</organism>
<keyword evidence="5" id="KW-0539">Nucleus</keyword>
<feature type="compositionally biased region" description="Polar residues" evidence="6">
    <location>
        <begin position="11"/>
        <end position="20"/>
    </location>
</feature>
<feature type="domain" description="DNA repair metallo-beta-lactamase" evidence="7">
    <location>
        <begin position="852"/>
        <end position="979"/>
    </location>
</feature>
<dbReference type="InParanoid" id="A0A1E1JTI8"/>
<gene>
    <name evidence="8" type="ORF">RCO7_04640</name>
</gene>
<proteinExistence type="inferred from homology"/>
<dbReference type="Pfam" id="PF07522">
    <property type="entry name" value="DRMBL"/>
    <property type="match status" value="1"/>
</dbReference>
<dbReference type="STRING" id="914237.A0A1E1JTI8"/>
<comment type="similarity">
    <text evidence="2">Belongs to the DNA repair metallo-beta-lactamase (DRMBL) family.</text>
</comment>
<name>A0A1E1JTI8_9HELO</name>
<evidence type="ECO:0000256" key="3">
    <source>
        <dbReference type="ARBA" id="ARBA00022763"/>
    </source>
</evidence>
<feature type="compositionally biased region" description="Low complexity" evidence="6">
    <location>
        <begin position="31"/>
        <end position="48"/>
    </location>
</feature>
<keyword evidence="9" id="KW-1185">Reference proteome</keyword>
<accession>A0A1E1JTI8</accession>
<evidence type="ECO:0000256" key="5">
    <source>
        <dbReference type="ARBA" id="ARBA00023242"/>
    </source>
</evidence>
<dbReference type="GO" id="GO:0005634">
    <property type="term" value="C:nucleus"/>
    <property type="evidence" value="ECO:0007669"/>
    <property type="project" value="UniProtKB-SubCell"/>
</dbReference>
<comment type="caution">
    <text evidence="8">The sequence shown here is derived from an EMBL/GenBank/DDBJ whole genome shotgun (WGS) entry which is preliminary data.</text>
</comment>
<evidence type="ECO:0000259" key="7">
    <source>
        <dbReference type="Pfam" id="PF07522"/>
    </source>
</evidence>
<evidence type="ECO:0000256" key="1">
    <source>
        <dbReference type="ARBA" id="ARBA00004123"/>
    </source>
</evidence>
<dbReference type="AlphaFoldDB" id="A0A1E1JTI8"/>
<feature type="region of interest" description="Disordered" evidence="6">
    <location>
        <begin position="287"/>
        <end position="376"/>
    </location>
</feature>
<dbReference type="PANTHER" id="PTHR23240">
    <property type="entry name" value="DNA CROSS-LINK REPAIR PROTEIN PSO2/SNM1-RELATED"/>
    <property type="match status" value="1"/>
</dbReference>
<feature type="compositionally biased region" description="Acidic residues" evidence="6">
    <location>
        <begin position="217"/>
        <end position="226"/>
    </location>
</feature>
<protein>
    <submittedName>
        <fullName evidence="8">Related to PSO2-DNA repair protein</fullName>
    </submittedName>
</protein>
<comment type="subcellular location">
    <subcellularLocation>
        <location evidence="1">Nucleus</location>
    </subcellularLocation>
</comment>
<dbReference type="FunFam" id="3.60.15.10:FF:000038">
    <property type="entry name" value="DNA cross-link repair protein pso2/snm1"/>
    <property type="match status" value="1"/>
</dbReference>
<keyword evidence="3" id="KW-0227">DNA damage</keyword>
<dbReference type="FunFam" id="3.40.50.12650:FF:000007">
    <property type="entry name" value="DNA cross-link repair 1A protein, variant"/>
    <property type="match status" value="1"/>
</dbReference>
<dbReference type="Gene3D" id="3.60.15.10">
    <property type="entry name" value="Ribonuclease Z/Hydroxyacylglutathione hydrolase-like"/>
    <property type="match status" value="1"/>
</dbReference>
<evidence type="ECO:0000256" key="4">
    <source>
        <dbReference type="ARBA" id="ARBA00023204"/>
    </source>
</evidence>
<dbReference type="InterPro" id="IPR036866">
    <property type="entry name" value="RibonucZ/Hydroxyglut_hydro"/>
</dbReference>
<evidence type="ECO:0000313" key="9">
    <source>
        <dbReference type="Proteomes" id="UP000178129"/>
    </source>
</evidence>
<dbReference type="CDD" id="cd16273">
    <property type="entry name" value="SNM1A-1C-like_MBL-fold"/>
    <property type="match status" value="1"/>
</dbReference>
<feature type="region of interest" description="Disordered" evidence="6">
    <location>
        <begin position="143"/>
        <end position="227"/>
    </location>
</feature>